<sequence length="138" mass="15437">MASKAQSDSGYSADSWIDVRLEPMTKLWQGIGGESNFFLSENDAREARGAYQDARGYKFAETLWRLAQVQPNAVHGYRLGIREFVVDLPTPAACAVCVANTNLGSGGVFQYYIVDWKNYLFETGRHFHFGSASWRGTI</sequence>
<reference evidence="1 2" key="1">
    <citation type="submission" date="2022-11" db="EMBL/GenBank/DDBJ databases">
        <title>Minimal conservation of predation-associated metabolite biosynthetic gene clusters underscores biosynthetic potential of Myxococcota including descriptions for ten novel species: Archangium lansinium sp. nov., Myxococcus landrumus sp. nov., Nannocystis bai.</title>
        <authorList>
            <person name="Ahearne A."/>
            <person name="Stevens C."/>
            <person name="Dowd S."/>
        </authorList>
    </citation>
    <scope>NUCLEOTIDE SEQUENCE [LARGE SCALE GENOMIC DNA]</scope>
    <source>
        <strain evidence="1 2">BB15-2</strain>
    </source>
</reference>
<proteinExistence type="predicted"/>
<gene>
    <name evidence="1" type="ORF">POL25_02660</name>
</gene>
<comment type="caution">
    <text evidence="1">The sequence shown here is derived from an EMBL/GenBank/DDBJ whole genome shotgun (WGS) entry which is preliminary data.</text>
</comment>
<evidence type="ECO:0000313" key="2">
    <source>
        <dbReference type="Proteomes" id="UP001221686"/>
    </source>
</evidence>
<dbReference type="Proteomes" id="UP001221686">
    <property type="component" value="Unassembled WGS sequence"/>
</dbReference>
<name>A0ABT5DQF5_9BACT</name>
<dbReference type="EMBL" id="JAQNDL010000001">
    <property type="protein sequence ID" value="MDC0715776.1"/>
    <property type="molecule type" value="Genomic_DNA"/>
</dbReference>
<keyword evidence="2" id="KW-1185">Reference proteome</keyword>
<organism evidence="1 2">
    <name type="scientific">Nannocystis bainbridge</name>
    <dbReference type="NCBI Taxonomy" id="2995303"/>
    <lineage>
        <taxon>Bacteria</taxon>
        <taxon>Pseudomonadati</taxon>
        <taxon>Myxococcota</taxon>
        <taxon>Polyangia</taxon>
        <taxon>Nannocystales</taxon>
        <taxon>Nannocystaceae</taxon>
        <taxon>Nannocystis</taxon>
    </lineage>
</organism>
<dbReference type="RefSeq" id="WP_272084201.1">
    <property type="nucleotide sequence ID" value="NZ_JAQNDL010000001.1"/>
</dbReference>
<accession>A0ABT5DQF5</accession>
<protein>
    <submittedName>
        <fullName evidence="1">Uncharacterized protein</fullName>
    </submittedName>
</protein>
<evidence type="ECO:0000313" key="1">
    <source>
        <dbReference type="EMBL" id="MDC0715776.1"/>
    </source>
</evidence>